<evidence type="ECO:0000313" key="1">
    <source>
        <dbReference type="EMBL" id="KKZ10444.1"/>
    </source>
</evidence>
<comment type="caution">
    <text evidence="1">The sequence shown here is derived from an EMBL/GenBank/DDBJ whole genome shotgun (WGS) entry which is preliminary data.</text>
</comment>
<organism evidence="1 2">
    <name type="scientific">Candidatus Synechococcus spongiarum 15L</name>
    <dbReference type="NCBI Taxonomy" id="1608419"/>
    <lineage>
        <taxon>Bacteria</taxon>
        <taxon>Bacillati</taxon>
        <taxon>Cyanobacteriota</taxon>
        <taxon>Cyanophyceae</taxon>
        <taxon>Synechococcales</taxon>
        <taxon>Synechococcaceae</taxon>
        <taxon>Synechococcus</taxon>
    </lineage>
</organism>
<reference evidence="1 2" key="2">
    <citation type="submission" date="2015-05" db="EMBL/GenBank/DDBJ databases">
        <title>Lifestyle Evolution in Cyanobacterial Symbionts of Sponges.</title>
        <authorList>
            <person name="Burgsdorf I."/>
            <person name="Slaby B.M."/>
            <person name="Handley K.M."/>
            <person name="Haber M."/>
            <person name="Blom J."/>
            <person name="Marshall C.W."/>
            <person name="Gilbert J.A."/>
            <person name="Hentschel U."/>
            <person name="Steindler L."/>
        </authorList>
    </citation>
    <scope>NUCLEOTIDE SEQUENCE [LARGE SCALE GENOMIC DNA]</scope>
    <source>
        <strain evidence="1">15L</strain>
    </source>
</reference>
<reference evidence="1 2" key="1">
    <citation type="submission" date="2015-02" db="EMBL/GenBank/DDBJ databases">
        <authorList>
            <person name="Slaby B."/>
            <person name="Hentschel U."/>
        </authorList>
    </citation>
    <scope>NUCLEOTIDE SEQUENCE [LARGE SCALE GENOMIC DNA]</scope>
    <source>
        <strain evidence="1">15L</strain>
    </source>
</reference>
<dbReference type="EMBL" id="JYFQ01000182">
    <property type="protein sequence ID" value="KKZ10444.1"/>
    <property type="molecule type" value="Genomic_DNA"/>
</dbReference>
<dbReference type="AlphaFoldDB" id="A0A0G8ASV1"/>
<evidence type="ECO:0008006" key="3">
    <source>
        <dbReference type="Google" id="ProtNLM"/>
    </source>
</evidence>
<evidence type="ECO:0000313" key="2">
    <source>
        <dbReference type="Proteomes" id="UP000035037"/>
    </source>
</evidence>
<gene>
    <name evidence="1" type="ORF">TQ37_08685</name>
</gene>
<protein>
    <recommendedName>
        <fullName evidence="3">Poly A polymerase head domain-containing protein</fullName>
    </recommendedName>
</protein>
<name>A0A0G8ASV1_9SYNE</name>
<dbReference type="Proteomes" id="UP000035037">
    <property type="component" value="Unassembled WGS sequence"/>
</dbReference>
<sequence length="93" mass="9834">MTLLLTNLGGQTMGVWLVGGMVRDQWLHRHRNRIGHDRKVQPMNMDLFLAPDHQSPELYLAPVGAPLVGISAPPAAMAGVPASPSCNAGAPSA</sequence>
<proteinExistence type="predicted"/>
<accession>A0A0G8ASV1</accession>